<protein>
    <submittedName>
        <fullName evidence="1">Uncharacterized protein</fullName>
    </submittedName>
</protein>
<evidence type="ECO:0000313" key="2">
    <source>
        <dbReference type="Proteomes" id="UP000005945"/>
    </source>
</evidence>
<organism evidence="1 2">
    <name type="scientific">Faecalibacterium prausnitzii M21/2</name>
    <dbReference type="NCBI Taxonomy" id="411485"/>
    <lineage>
        <taxon>Bacteria</taxon>
        <taxon>Bacillati</taxon>
        <taxon>Bacillota</taxon>
        <taxon>Clostridia</taxon>
        <taxon>Eubacteriales</taxon>
        <taxon>Oscillospiraceae</taxon>
        <taxon>Faecalibacterium</taxon>
    </lineage>
</organism>
<accession>A8SHS9</accession>
<comment type="caution">
    <text evidence="1">The sequence shown here is derived from an EMBL/GenBank/DDBJ whole genome shotgun (WGS) entry which is preliminary data.</text>
</comment>
<sequence length="40" mass="4627">MVWYNGKKKRPGCIRSPGIHLTTFNENGLRLNRIALSKKE</sequence>
<name>A8SHS9_9FIRM</name>
<dbReference type="EMBL" id="ABED02000029">
    <property type="protein sequence ID" value="EDP20662.1"/>
    <property type="molecule type" value="Genomic_DNA"/>
</dbReference>
<reference evidence="1 2" key="1">
    <citation type="submission" date="2007-09" db="EMBL/GenBank/DDBJ databases">
        <title>Draft genome sequence of Faecalibacterium prausnitzii M21/2.</title>
        <authorList>
            <person name="Sudarsanam P."/>
            <person name="Ley R."/>
            <person name="Guruge J."/>
            <person name="Turnbaugh P.J."/>
            <person name="Mahowald M."/>
            <person name="Liep D."/>
            <person name="Gordon J."/>
        </authorList>
    </citation>
    <scope>NUCLEOTIDE SEQUENCE [LARGE SCALE GENOMIC DNA]</scope>
    <source>
        <strain evidence="1 2">M21/2</strain>
    </source>
</reference>
<proteinExistence type="predicted"/>
<dbReference type="Proteomes" id="UP000005945">
    <property type="component" value="Unassembled WGS sequence"/>
</dbReference>
<evidence type="ECO:0000313" key="1">
    <source>
        <dbReference type="EMBL" id="EDP20662.1"/>
    </source>
</evidence>
<reference evidence="1 2" key="2">
    <citation type="submission" date="2007-09" db="EMBL/GenBank/DDBJ databases">
        <authorList>
            <person name="Fulton L."/>
            <person name="Clifton S."/>
            <person name="Fulton B."/>
            <person name="Xu J."/>
            <person name="Minx P."/>
            <person name="Pepin K.H."/>
            <person name="Johnson M."/>
            <person name="Thiruvilangam P."/>
            <person name="Bhonagiri V."/>
            <person name="Nash W.E."/>
            <person name="Mardis E.R."/>
            <person name="Wilson R.K."/>
        </authorList>
    </citation>
    <scope>NUCLEOTIDE SEQUENCE [LARGE SCALE GENOMIC DNA]</scope>
    <source>
        <strain evidence="1 2">M21/2</strain>
    </source>
</reference>
<gene>
    <name evidence="1" type="ORF">FAEPRAM212_03459</name>
</gene>
<dbReference type="AlphaFoldDB" id="A8SHS9"/>
<dbReference type="HOGENOM" id="CLU_3289967_0_0_9"/>